<gene>
    <name evidence="3" type="primary">LOC106804757</name>
</gene>
<protein>
    <submittedName>
        <fullName evidence="3">Uncharacterized protein LOC106804757</fullName>
    </submittedName>
</protein>
<evidence type="ECO:0000313" key="3">
    <source>
        <dbReference type="RefSeq" id="XP_014661565.1"/>
    </source>
</evidence>
<name>A0ABM1DNP4_PRICU</name>
<dbReference type="Proteomes" id="UP000695022">
    <property type="component" value="Unplaced"/>
</dbReference>
<organism evidence="2 3">
    <name type="scientific">Priapulus caudatus</name>
    <name type="common">Priapulid worm</name>
    <dbReference type="NCBI Taxonomy" id="37621"/>
    <lineage>
        <taxon>Eukaryota</taxon>
        <taxon>Metazoa</taxon>
        <taxon>Ecdysozoa</taxon>
        <taxon>Scalidophora</taxon>
        <taxon>Priapulida</taxon>
        <taxon>Priapulimorpha</taxon>
        <taxon>Priapulimorphida</taxon>
        <taxon>Priapulidae</taxon>
        <taxon>Priapulus</taxon>
    </lineage>
</organism>
<proteinExistence type="predicted"/>
<dbReference type="RefSeq" id="XP_014661565.1">
    <property type="nucleotide sequence ID" value="XM_014806079.1"/>
</dbReference>
<keyword evidence="2" id="KW-1185">Reference proteome</keyword>
<evidence type="ECO:0000313" key="2">
    <source>
        <dbReference type="Proteomes" id="UP000695022"/>
    </source>
</evidence>
<reference evidence="3" key="1">
    <citation type="submission" date="2025-08" db="UniProtKB">
        <authorList>
            <consortium name="RefSeq"/>
        </authorList>
    </citation>
    <scope>IDENTIFICATION</scope>
</reference>
<dbReference type="Gene3D" id="2.170.15.10">
    <property type="entry name" value="Proaerolysin, chain A, domain 3"/>
    <property type="match status" value="1"/>
</dbReference>
<feature type="region of interest" description="Disordered" evidence="1">
    <location>
        <begin position="275"/>
        <end position="357"/>
    </location>
</feature>
<sequence>MPQTCVCQLLADIDVHTQIKRRVYRALTGDGKRLPIFGTDVCNPNGGYGYPNNNNPPADHIEVDLYGIELHLSYLKRVLKKKLHPHYEAVPLGTYDGQLDNTDSPQDSELSKTYEITDNYLDSYSTNSGYSDDVSVGVGAVPATKVAVLGLPGKVSSSFSSGASERKSFSSSYSKRVSVRILQNIVIGVVVGPGEKAAINMFLEKDIYVIKWRAQFFAAGYVRVKWCNRWATLHISQLLDQREREFFAFGTIKYHDRYQWVAKLTVYDKHGNLLGSPPQTPLPNAPPPRLSTSDLVVPSINRGNKPSVGKKRWWNQSSRKERRDKLYSFPTRVLPTSNTHRRKQDRRGPVIKELNVS</sequence>
<dbReference type="GeneID" id="106804757"/>
<evidence type="ECO:0000256" key="1">
    <source>
        <dbReference type="SAM" id="MobiDB-lite"/>
    </source>
</evidence>
<accession>A0ABM1DNP4</accession>
<feature type="compositionally biased region" description="Pro residues" evidence="1">
    <location>
        <begin position="278"/>
        <end position="289"/>
    </location>
</feature>